<keyword evidence="7" id="KW-0255">Endonuclease</keyword>
<name>A0AAN4ZPF7_9ENTE</name>
<dbReference type="GO" id="GO:0006260">
    <property type="term" value="P:DNA replication"/>
    <property type="evidence" value="ECO:0007669"/>
    <property type="project" value="UniProtKB-KW"/>
</dbReference>
<evidence type="ECO:0000313" key="12">
    <source>
        <dbReference type="Proteomes" id="UP000886597"/>
    </source>
</evidence>
<dbReference type="PANTHER" id="PTHR30337">
    <property type="entry name" value="COMPONENT OF ATP-DEPENDENT DSDNA EXONUCLEASE"/>
    <property type="match status" value="1"/>
</dbReference>
<dbReference type="NCBIfam" id="TIGR00619">
    <property type="entry name" value="sbcd"/>
    <property type="match status" value="1"/>
</dbReference>
<evidence type="ECO:0000259" key="9">
    <source>
        <dbReference type="Pfam" id="PF12320"/>
    </source>
</evidence>
<evidence type="ECO:0000313" key="10">
    <source>
        <dbReference type="EMBL" id="GEQ50090.1"/>
    </source>
</evidence>
<accession>A0AAN4ZPF7</accession>
<protein>
    <recommendedName>
        <fullName evidence="3 7">Nuclease SbcCD subunit D</fullName>
    </recommendedName>
</protein>
<reference evidence="11" key="2">
    <citation type="journal article" date="2020" name="Int. Dairy J.">
        <title>Lactic acid bacterial diversity in Brie cheese focusing on salt concentration and pH of isolation medium and characterisation of halophilic and alkaliphilic lactic acid bacterial isolates.</title>
        <authorList>
            <person name="Unno R."/>
            <person name="Matsutani M."/>
            <person name="Suzuki T."/>
            <person name="Kodama K."/>
            <person name="Matsushita H."/>
            <person name="Yamasato K."/>
            <person name="Koizumi Y."/>
            <person name="Ishikawa M."/>
        </authorList>
    </citation>
    <scope>NUCLEOTIDE SEQUENCE</scope>
    <source>
        <strain evidence="11">7C1</strain>
        <strain evidence="10">8C4</strain>
    </source>
</reference>
<dbReference type="CDD" id="cd00840">
    <property type="entry name" value="MPP_Mre11_N"/>
    <property type="match status" value="1"/>
</dbReference>
<dbReference type="PANTHER" id="PTHR30337:SF0">
    <property type="entry name" value="NUCLEASE SBCCD SUBUNIT D"/>
    <property type="match status" value="1"/>
</dbReference>
<dbReference type="Proteomes" id="UP000886597">
    <property type="component" value="Unassembled WGS sequence"/>
</dbReference>
<keyword evidence="6 7" id="KW-0269">Exonuclease</keyword>
<keyword evidence="4 7" id="KW-0540">Nuclease</keyword>
<evidence type="ECO:0000313" key="11">
    <source>
        <dbReference type="EMBL" id="GEQ55129.1"/>
    </source>
</evidence>
<dbReference type="SUPFAM" id="SSF56300">
    <property type="entry name" value="Metallo-dependent phosphatases"/>
    <property type="match status" value="1"/>
</dbReference>
<dbReference type="EMBL" id="BKBQ01000034">
    <property type="protein sequence ID" value="GEQ55129.1"/>
    <property type="molecule type" value="Genomic_DNA"/>
</dbReference>
<dbReference type="KEGG" id="tkr:C7K43_06505"/>
<evidence type="ECO:0000256" key="6">
    <source>
        <dbReference type="ARBA" id="ARBA00022839"/>
    </source>
</evidence>
<feature type="domain" description="Calcineurin-like phosphoesterase" evidence="8">
    <location>
        <begin position="1"/>
        <end position="212"/>
    </location>
</feature>
<dbReference type="InterPro" id="IPR050535">
    <property type="entry name" value="DNA_Repair-Maintenance_Comp"/>
</dbReference>
<keyword evidence="13" id="KW-1185">Reference proteome</keyword>
<evidence type="ECO:0000259" key="8">
    <source>
        <dbReference type="Pfam" id="PF00149"/>
    </source>
</evidence>
<dbReference type="InterPro" id="IPR029052">
    <property type="entry name" value="Metallo-depent_PP-like"/>
</dbReference>
<dbReference type="RefSeq" id="WP_124007251.1">
    <property type="nucleotide sequence ID" value="NZ_BJYN01000031.1"/>
</dbReference>
<dbReference type="Pfam" id="PF00149">
    <property type="entry name" value="Metallophos"/>
    <property type="match status" value="1"/>
</dbReference>
<dbReference type="GO" id="GO:0004519">
    <property type="term" value="F:endonuclease activity"/>
    <property type="evidence" value="ECO:0007669"/>
    <property type="project" value="UniProtKB-KW"/>
</dbReference>
<dbReference type="Gene3D" id="3.60.21.10">
    <property type="match status" value="1"/>
</dbReference>
<reference evidence="11" key="1">
    <citation type="submission" date="2019-08" db="EMBL/GenBank/DDBJ databases">
        <authorList>
            <person name="Ishikawa M."/>
            <person name="Suzuki T."/>
            <person name="Matsutani M."/>
        </authorList>
    </citation>
    <scope>NUCLEOTIDE SEQUENCE</scope>
    <source>
        <strain evidence="11">7C1</strain>
        <strain evidence="10">8C4</strain>
    </source>
</reference>
<proteinExistence type="inferred from homology"/>
<dbReference type="Pfam" id="PF12320">
    <property type="entry name" value="SbcD_C"/>
    <property type="match status" value="1"/>
</dbReference>
<evidence type="ECO:0000256" key="5">
    <source>
        <dbReference type="ARBA" id="ARBA00022801"/>
    </source>
</evidence>
<dbReference type="InterPro" id="IPR041796">
    <property type="entry name" value="Mre11_N"/>
</dbReference>
<comment type="caution">
    <text evidence="11">The sequence shown here is derived from an EMBL/GenBank/DDBJ whole genome shotgun (WGS) entry which is preliminary data.</text>
</comment>
<feature type="domain" description="Nuclease SbcCD subunit D C-terminal" evidence="9">
    <location>
        <begin position="258"/>
        <end position="346"/>
    </location>
</feature>
<dbReference type="GO" id="GO:0008408">
    <property type="term" value="F:3'-5' exonuclease activity"/>
    <property type="evidence" value="ECO:0007669"/>
    <property type="project" value="InterPro"/>
</dbReference>
<organism evidence="11 12">
    <name type="scientific">Tetragenococcus koreensis</name>
    <dbReference type="NCBI Taxonomy" id="290335"/>
    <lineage>
        <taxon>Bacteria</taxon>
        <taxon>Bacillati</taxon>
        <taxon>Bacillota</taxon>
        <taxon>Bacilli</taxon>
        <taxon>Lactobacillales</taxon>
        <taxon>Enterococcaceae</taxon>
        <taxon>Tetragenococcus</taxon>
    </lineage>
</organism>
<dbReference type="EMBL" id="BKBO01000034">
    <property type="protein sequence ID" value="GEQ50090.1"/>
    <property type="molecule type" value="Genomic_DNA"/>
</dbReference>
<evidence type="ECO:0000256" key="3">
    <source>
        <dbReference type="ARBA" id="ARBA00013365"/>
    </source>
</evidence>
<dbReference type="GeneID" id="69985594"/>
<evidence type="ECO:0000256" key="7">
    <source>
        <dbReference type="RuleBase" id="RU363069"/>
    </source>
</evidence>
<comment type="function">
    <text evidence="7">SbcCD cleaves DNA hairpin structures. These structures can inhibit DNA replication and are intermediates in certain DNA recombination reactions. The complex acts as a 3'-&gt;5' double strand exonuclease that can open hairpins. It also has a 5' single-strand endonuclease activity.</text>
</comment>
<comment type="similarity">
    <text evidence="1 7">Belongs to the SbcD family.</text>
</comment>
<keyword evidence="7" id="KW-0233">DNA recombination</keyword>
<dbReference type="GO" id="GO:0006310">
    <property type="term" value="P:DNA recombination"/>
    <property type="evidence" value="ECO:0007669"/>
    <property type="project" value="UniProtKB-KW"/>
</dbReference>
<comment type="subunit">
    <text evidence="2 7">Heterodimer of SbcC and SbcD.</text>
</comment>
<dbReference type="AlphaFoldDB" id="A0AAN4ZPF7"/>
<keyword evidence="5 7" id="KW-0378">Hydrolase</keyword>
<gene>
    <name evidence="7 11" type="primary">sbcD</name>
    <name evidence="10" type="ORF">TK11N_19420</name>
    <name evidence="11" type="ORF">TK2N_19730</name>
</gene>
<evidence type="ECO:0000256" key="1">
    <source>
        <dbReference type="ARBA" id="ARBA00010555"/>
    </source>
</evidence>
<evidence type="ECO:0000256" key="4">
    <source>
        <dbReference type="ARBA" id="ARBA00022722"/>
    </source>
</evidence>
<dbReference type="InterPro" id="IPR004593">
    <property type="entry name" value="SbcD"/>
</dbReference>
<evidence type="ECO:0000313" key="13">
    <source>
        <dbReference type="Proteomes" id="UP000886607"/>
    </source>
</evidence>
<sequence length="378" mass="43504">MRFLHTGDWHIGKKLHGYDLLSDQKEIIDQILAIALEQKVDAIVIAGDLYDRSVPSVEACELLNQAFIKINLEKKFPILAISGNHDSAVRLSTGMPWYEQTNFHLYTELKQSFTPIEIGDTQFFLLPYFEPIAARIYFAEEHLTLQDAMEKIIEKMQESFNSGKKQVLVTHFFVAGSSRCDSETTIEVGGLDSIPYELVRDFDYVALGHLHSKNALNTANARYSGSPLKFSLSEKDDQKGVWIIDSQSVVPEFHELQPKRDVRTLQASFESLVDPAFYQQMDRTCFWYFQLTDRSVITNMMNQLRAIYPNILGVERVNGRNETNQLKKVQQRKNTPYHMLTSFFEEITGEALTEKQRLWLDEGLQQAVDTEKREEDAT</sequence>
<keyword evidence="7" id="KW-0235">DNA replication</keyword>
<dbReference type="InterPro" id="IPR026843">
    <property type="entry name" value="SbcD_C"/>
</dbReference>
<dbReference type="InterPro" id="IPR004843">
    <property type="entry name" value="Calcineurin-like_PHP"/>
</dbReference>
<evidence type="ECO:0000256" key="2">
    <source>
        <dbReference type="ARBA" id="ARBA00011322"/>
    </source>
</evidence>
<dbReference type="Proteomes" id="UP000886607">
    <property type="component" value="Unassembled WGS sequence"/>
</dbReference>